<evidence type="ECO:0000313" key="4">
    <source>
        <dbReference type="Proteomes" id="UP001408356"/>
    </source>
</evidence>
<evidence type="ECO:0000313" key="3">
    <source>
        <dbReference type="EMBL" id="KAK9422354.1"/>
    </source>
</evidence>
<dbReference type="SMART" id="SM00355">
    <property type="entry name" value="ZnF_C2H2"/>
    <property type="match status" value="2"/>
</dbReference>
<feature type="compositionally biased region" description="Polar residues" evidence="1">
    <location>
        <begin position="867"/>
        <end position="879"/>
    </location>
</feature>
<feature type="compositionally biased region" description="Polar residues" evidence="1">
    <location>
        <begin position="903"/>
        <end position="917"/>
    </location>
</feature>
<feature type="compositionally biased region" description="Basic residues" evidence="1">
    <location>
        <begin position="1003"/>
        <end position="1014"/>
    </location>
</feature>
<keyword evidence="4" id="KW-1185">Reference proteome</keyword>
<feature type="domain" description="C2H2-type" evidence="2">
    <location>
        <begin position="101"/>
        <end position="125"/>
    </location>
</feature>
<evidence type="ECO:0000259" key="2">
    <source>
        <dbReference type="PROSITE" id="PS00028"/>
    </source>
</evidence>
<sequence length="1014" mass="111647">MESKKGSGTIEVRPAATDNSIYDGEVPAPRRITQRIRDSVELRASSRSNSSASSEVRRSISVSCVTRLASENDCAKQRFIVWAAVKRNRSVRMAASDRLRCPLLRCGEHFGDHEAMLRHLSSCRHLEAGEYLCYECMRVEKFNDGRCKCCLGHQTKRRRIINAAKKVFSTLGHKSRKGGSFEVAQDDFTIPPPPSYESLDIEQELRLPIEPEISGNPVSEMDAEPAFPFELGSVNYEPQHDTLRAAGETDPFPPVVASFVAPQLPSHDLQSLQHSNTSRPSLTLDTHNTGRPSKVPRTKYLSPSSSLRSNNSSRGIISPVSAGSGAWTNGSTIETSLTSPITPFSSGVESSSLSRENSCKFPKDYVLPSSLSNWNTESDKANSFNNIGLATNGDYTLGFVPELPGDDPLDLALPRSWADDPSLFSFEPQENYSWPSTVDTTVNVLFTGDHDNSDMEREAFGTDTKTLVSHTWETIKEHTAFSMPNIRHVNNTLARQLENYSPKDILSRGLASLRNILGGVDSKDPLDYLCFIHVIYAFSVIIHEEEVATHINKLFKQALAYRGFLSPGDREAYSAVVTAIWEPRTSEEASSSLGRSSSLKGKDPELRTNANVPFQLDPLIVVAQNFLDDLEMSMLIGNSSVQCLEIVASELYSTHFAETGSSAQPTPNPFSLTVDFIIQLLSKDFSEMNDSLAPRLRAIGQKVASGYITSVRRLELELLQTGKATLPAPELFDDFIPRVRVHCGRIYEQTGSKPRAKYHELGVVLVESLSQNIDNPNVAVPNLDASTRAQEDPSNFAIDMPEVSDLSAEFWKDFDSSAFAGESLFENLGTSPEGTANITTNSMARVGGLTMTASTATHHTTVDPASLSRTGSDTESTVQAEKKRPVYTPDYVPPSNMPAIAPTPSSSHTDEPTSSTPAEGEALGPRTEANDCCEICGYRPKGDPQWFKGSMAKHKKLQHSTEPPKIYRCPYPGCTSAYKNRPDNLRQHQIEKGHFVDGEGKQKRSGKRKKMEDD</sequence>
<organism evidence="3 4">
    <name type="scientific">Seiridium unicorne</name>
    <dbReference type="NCBI Taxonomy" id="138068"/>
    <lineage>
        <taxon>Eukaryota</taxon>
        <taxon>Fungi</taxon>
        <taxon>Dikarya</taxon>
        <taxon>Ascomycota</taxon>
        <taxon>Pezizomycotina</taxon>
        <taxon>Sordariomycetes</taxon>
        <taxon>Xylariomycetidae</taxon>
        <taxon>Amphisphaeriales</taxon>
        <taxon>Sporocadaceae</taxon>
        <taxon>Seiridium</taxon>
    </lineage>
</organism>
<feature type="compositionally biased region" description="Low complexity" evidence="1">
    <location>
        <begin position="301"/>
        <end position="315"/>
    </location>
</feature>
<proteinExistence type="predicted"/>
<feature type="compositionally biased region" description="Basic and acidic residues" evidence="1">
    <location>
        <begin position="980"/>
        <end position="1002"/>
    </location>
</feature>
<dbReference type="InterPro" id="IPR013087">
    <property type="entry name" value="Znf_C2H2_type"/>
</dbReference>
<dbReference type="Proteomes" id="UP001408356">
    <property type="component" value="Unassembled WGS sequence"/>
</dbReference>
<evidence type="ECO:0000256" key="1">
    <source>
        <dbReference type="SAM" id="MobiDB-lite"/>
    </source>
</evidence>
<reference evidence="3 4" key="1">
    <citation type="journal article" date="2024" name="J. Plant Pathol.">
        <title>Sequence and assembly of the genome of Seiridium unicorne, isolate CBS 538.82, causal agent of cypress canker disease.</title>
        <authorList>
            <person name="Scali E."/>
            <person name="Rocca G.D."/>
            <person name="Danti R."/>
            <person name="Garbelotto M."/>
            <person name="Barberini S."/>
            <person name="Baroncelli R."/>
            <person name="Emiliani G."/>
        </authorList>
    </citation>
    <scope>NUCLEOTIDE SEQUENCE [LARGE SCALE GENOMIC DNA]</scope>
    <source>
        <strain evidence="3 4">BM-138-508</strain>
    </source>
</reference>
<comment type="caution">
    <text evidence="3">The sequence shown here is derived from an EMBL/GenBank/DDBJ whole genome shotgun (WGS) entry which is preliminary data.</text>
</comment>
<dbReference type="EMBL" id="JARVKF010000113">
    <property type="protein sequence ID" value="KAK9422354.1"/>
    <property type="molecule type" value="Genomic_DNA"/>
</dbReference>
<feature type="region of interest" description="Disordered" evidence="1">
    <location>
        <begin position="980"/>
        <end position="1014"/>
    </location>
</feature>
<feature type="compositionally biased region" description="Polar residues" evidence="1">
    <location>
        <begin position="269"/>
        <end position="291"/>
    </location>
</feature>
<name>A0ABR2V712_9PEZI</name>
<feature type="region of interest" description="Disordered" evidence="1">
    <location>
        <begin position="855"/>
        <end position="926"/>
    </location>
</feature>
<protein>
    <recommendedName>
        <fullName evidence="2">C2H2-type domain-containing protein</fullName>
    </recommendedName>
</protein>
<feature type="region of interest" description="Disordered" evidence="1">
    <location>
        <begin position="1"/>
        <end position="28"/>
    </location>
</feature>
<feature type="region of interest" description="Disordered" evidence="1">
    <location>
        <begin position="269"/>
        <end position="315"/>
    </location>
</feature>
<accession>A0ABR2V712</accession>
<gene>
    <name evidence="3" type="ORF">SUNI508_04710</name>
</gene>
<dbReference type="PROSITE" id="PS00028">
    <property type="entry name" value="ZINC_FINGER_C2H2_1"/>
    <property type="match status" value="1"/>
</dbReference>